<proteinExistence type="inferred from homology"/>
<accession>A0A1F6V392</accession>
<dbReference type="SUPFAM" id="SSF51735">
    <property type="entry name" value="NAD(P)-binding Rossmann-fold domains"/>
    <property type="match status" value="1"/>
</dbReference>
<evidence type="ECO:0000256" key="2">
    <source>
        <dbReference type="ARBA" id="ARBA00023002"/>
    </source>
</evidence>
<feature type="domain" description="6-phosphogluconate dehydrogenase NADP-binding" evidence="5">
    <location>
        <begin position="4"/>
        <end position="156"/>
    </location>
</feature>
<evidence type="ECO:0000259" key="4">
    <source>
        <dbReference type="Pfam" id="PF00393"/>
    </source>
</evidence>
<evidence type="ECO:0000313" key="6">
    <source>
        <dbReference type="EMBL" id="OGI64147.1"/>
    </source>
</evidence>
<dbReference type="InterPro" id="IPR013328">
    <property type="entry name" value="6PGD_dom2"/>
</dbReference>
<dbReference type="InterPro" id="IPR006114">
    <property type="entry name" value="6PGDH_C"/>
</dbReference>
<evidence type="ECO:0000313" key="7">
    <source>
        <dbReference type="Proteomes" id="UP000178985"/>
    </source>
</evidence>
<dbReference type="GO" id="GO:0050661">
    <property type="term" value="F:NADP binding"/>
    <property type="evidence" value="ECO:0007669"/>
    <property type="project" value="InterPro"/>
</dbReference>
<dbReference type="InterPro" id="IPR008927">
    <property type="entry name" value="6-PGluconate_DH-like_C_sf"/>
</dbReference>
<dbReference type="InterPro" id="IPR036291">
    <property type="entry name" value="NAD(P)-bd_dom_sf"/>
</dbReference>
<evidence type="ECO:0008006" key="8">
    <source>
        <dbReference type="Google" id="ProtNLM"/>
    </source>
</evidence>
<sequence length="248" mass="27259">MSKKIAVIGLGKMGSQVARKLHEGGFAVIAHNRSKESVDEAKGLGMIPAYSKEEVLSAFAGEKVILWLMLPHESMEEELDIWLSLVPKGSILVDAGNSDFRLTRKRAEKVAGTGSTLMDVGTSGGIWGYKNGFSMMCGGEKNAFQEIEDFLKVLAKPEGDYQYFGQSGAGHFVKMTHNAIEYGMMESLAEGYRLLKDGPYKNIDLAKAGEVWQHHSVITSWLNELCRDALKENPELEGTYSSQDLSTT</sequence>
<dbReference type="GO" id="GO:0006098">
    <property type="term" value="P:pentose-phosphate shunt"/>
    <property type="evidence" value="ECO:0007669"/>
    <property type="project" value="InterPro"/>
</dbReference>
<dbReference type="PANTHER" id="PTHR11811">
    <property type="entry name" value="6-PHOSPHOGLUCONATE DEHYDROGENASE"/>
    <property type="match status" value="1"/>
</dbReference>
<dbReference type="InterPro" id="IPR006183">
    <property type="entry name" value="Pgluconate_DH"/>
</dbReference>
<dbReference type="GO" id="GO:0004616">
    <property type="term" value="F:phosphogluconate dehydrogenase (decarboxylating) activity"/>
    <property type="evidence" value="ECO:0007669"/>
    <property type="project" value="InterPro"/>
</dbReference>
<comment type="caution">
    <text evidence="6">The sequence shown here is derived from an EMBL/GenBank/DDBJ whole genome shotgun (WGS) entry which is preliminary data.</text>
</comment>
<dbReference type="PRINTS" id="PR00076">
    <property type="entry name" value="6PGDHDRGNASE"/>
</dbReference>
<dbReference type="Gene3D" id="1.10.1040.10">
    <property type="entry name" value="N-(1-d-carboxylethyl)-l-norvaline Dehydrogenase, domain 2"/>
    <property type="match status" value="1"/>
</dbReference>
<dbReference type="AlphaFoldDB" id="A0A1F6V392"/>
<evidence type="ECO:0000259" key="5">
    <source>
        <dbReference type="Pfam" id="PF03446"/>
    </source>
</evidence>
<keyword evidence="2" id="KW-0560">Oxidoreductase</keyword>
<gene>
    <name evidence="6" type="ORF">A2733_02785</name>
</gene>
<dbReference type="InterPro" id="IPR006115">
    <property type="entry name" value="6PGDH_NADP-bd"/>
</dbReference>
<protein>
    <recommendedName>
        <fullName evidence="8">6-phosphogluconate dehydrogenase (Decarboxylating)</fullName>
    </recommendedName>
</protein>
<organism evidence="6 7">
    <name type="scientific">Candidatus Nomurabacteria bacterium RIFCSPHIGHO2_01_FULL_40_20</name>
    <dbReference type="NCBI Taxonomy" id="1801738"/>
    <lineage>
        <taxon>Bacteria</taxon>
        <taxon>Candidatus Nomuraibacteriota</taxon>
    </lineage>
</organism>
<evidence type="ECO:0000256" key="3">
    <source>
        <dbReference type="ARBA" id="ARBA00023064"/>
    </source>
</evidence>
<dbReference type="SUPFAM" id="SSF48179">
    <property type="entry name" value="6-phosphogluconate dehydrogenase C-terminal domain-like"/>
    <property type="match status" value="1"/>
</dbReference>
<feature type="domain" description="6-phosphogluconate dehydrogenase C-terminal" evidence="4">
    <location>
        <begin position="170"/>
        <end position="235"/>
    </location>
</feature>
<evidence type="ECO:0000256" key="1">
    <source>
        <dbReference type="ARBA" id="ARBA00008419"/>
    </source>
</evidence>
<dbReference type="Gene3D" id="3.40.50.720">
    <property type="entry name" value="NAD(P)-binding Rossmann-like Domain"/>
    <property type="match status" value="1"/>
</dbReference>
<dbReference type="Pfam" id="PF00393">
    <property type="entry name" value="6PGD"/>
    <property type="match status" value="1"/>
</dbReference>
<dbReference type="Pfam" id="PF03446">
    <property type="entry name" value="NAD_binding_2"/>
    <property type="match status" value="1"/>
</dbReference>
<reference evidence="6 7" key="1">
    <citation type="journal article" date="2016" name="Nat. Commun.">
        <title>Thousands of microbial genomes shed light on interconnected biogeochemical processes in an aquifer system.</title>
        <authorList>
            <person name="Anantharaman K."/>
            <person name="Brown C.T."/>
            <person name="Hug L.A."/>
            <person name="Sharon I."/>
            <person name="Castelle C.J."/>
            <person name="Probst A.J."/>
            <person name="Thomas B.C."/>
            <person name="Singh A."/>
            <person name="Wilkins M.J."/>
            <person name="Karaoz U."/>
            <person name="Brodie E.L."/>
            <person name="Williams K.H."/>
            <person name="Hubbard S.S."/>
            <person name="Banfield J.F."/>
        </authorList>
    </citation>
    <scope>NUCLEOTIDE SEQUENCE [LARGE SCALE GENOMIC DNA]</scope>
</reference>
<name>A0A1F6V392_9BACT</name>
<keyword evidence="3" id="KW-0311">Gluconate utilization</keyword>
<comment type="similarity">
    <text evidence="1">Belongs to the 6-phosphogluconate dehydrogenase family.</text>
</comment>
<dbReference type="GO" id="GO:0019521">
    <property type="term" value="P:D-gluconate metabolic process"/>
    <property type="evidence" value="ECO:0007669"/>
    <property type="project" value="UniProtKB-KW"/>
</dbReference>
<dbReference type="Proteomes" id="UP000178985">
    <property type="component" value="Unassembled WGS sequence"/>
</dbReference>
<dbReference type="EMBL" id="MFTO01000006">
    <property type="protein sequence ID" value="OGI64147.1"/>
    <property type="molecule type" value="Genomic_DNA"/>
</dbReference>